<dbReference type="EMBL" id="SRYZ01000025">
    <property type="protein sequence ID" value="TGY03944.1"/>
    <property type="molecule type" value="Genomic_DNA"/>
</dbReference>
<comment type="caution">
    <text evidence="1">The sequence shown here is derived from an EMBL/GenBank/DDBJ whole genome shotgun (WGS) entry which is preliminary data.</text>
</comment>
<dbReference type="Proteomes" id="UP000310532">
    <property type="component" value="Unassembled WGS sequence"/>
</dbReference>
<reference evidence="1 2" key="1">
    <citation type="submission" date="2019-04" db="EMBL/GenBank/DDBJ databases">
        <title>Microbes associate with the intestines of laboratory mice.</title>
        <authorList>
            <person name="Navarre W."/>
            <person name="Wong E."/>
            <person name="Huang K."/>
            <person name="Tropini C."/>
            <person name="Ng K."/>
            <person name="Yu B."/>
        </authorList>
    </citation>
    <scope>NUCLEOTIDE SEQUENCE [LARGE SCALE GENOMIC DNA]</scope>
    <source>
        <strain evidence="1 2">NM69_E16B</strain>
    </source>
</reference>
<name>A0A4S2ATJ6_9BACE</name>
<proteinExistence type="predicted"/>
<gene>
    <name evidence="1" type="ORF">E5355_11670</name>
</gene>
<evidence type="ECO:0000313" key="2">
    <source>
        <dbReference type="Proteomes" id="UP000310532"/>
    </source>
</evidence>
<accession>A0A4S2ATJ6</accession>
<dbReference type="AlphaFoldDB" id="A0A4S2ATJ6"/>
<keyword evidence="2" id="KW-1185">Reference proteome</keyword>
<organism evidence="1 2">
    <name type="scientific">Bacteroides muris</name>
    <name type="common">ex Afrizal et al. 2022</name>
    <dbReference type="NCBI Taxonomy" id="2516960"/>
    <lineage>
        <taxon>Bacteria</taxon>
        <taxon>Pseudomonadati</taxon>
        <taxon>Bacteroidota</taxon>
        <taxon>Bacteroidia</taxon>
        <taxon>Bacteroidales</taxon>
        <taxon>Bacteroidaceae</taxon>
        <taxon>Bacteroides</taxon>
    </lineage>
</organism>
<evidence type="ECO:0000313" key="1">
    <source>
        <dbReference type="EMBL" id="TGY03944.1"/>
    </source>
</evidence>
<sequence>MMKVVPEVKAISEEAADDIWHCQLNRPITAIRIVTLTDFNEEYPAGSDIYPLFYRSYSPAPIDSPVDYLHDF</sequence>
<dbReference type="RefSeq" id="WP_136010526.1">
    <property type="nucleotide sequence ID" value="NZ_SRYZ01000025.1"/>
</dbReference>
<protein>
    <submittedName>
        <fullName evidence="1">DUF5034 domain-containing protein</fullName>
    </submittedName>
</protein>